<name>A0A437JE57_9SPHN</name>
<dbReference type="Proteomes" id="UP000282977">
    <property type="component" value="Unassembled WGS sequence"/>
</dbReference>
<feature type="region of interest" description="Disordered" evidence="3">
    <location>
        <begin position="262"/>
        <end position="289"/>
    </location>
</feature>
<evidence type="ECO:0000313" key="5">
    <source>
        <dbReference type="Proteomes" id="UP000282977"/>
    </source>
</evidence>
<dbReference type="PANTHER" id="PTHR30035">
    <property type="entry name" value="LIPOPROTEIN VACJ-RELATED"/>
    <property type="match status" value="1"/>
</dbReference>
<evidence type="ECO:0000256" key="3">
    <source>
        <dbReference type="SAM" id="MobiDB-lite"/>
    </source>
</evidence>
<feature type="compositionally biased region" description="Pro residues" evidence="3">
    <location>
        <begin position="1"/>
        <end position="15"/>
    </location>
</feature>
<comment type="caution">
    <text evidence="4">The sequence shown here is derived from an EMBL/GenBank/DDBJ whole genome shotgun (WGS) entry which is preliminary data.</text>
</comment>
<dbReference type="AlphaFoldDB" id="A0A437JE57"/>
<sequence length="289" mass="31020">MPAYPSQPTPPPPVVPTLSGTSPSAETTEDAIVVSGQAPATPGDPLEQVNAESFNVTQKVDKAFVGPVALAYRDAVPRPLRRGLRNVLRNLREPVVFINYLLQLKPGKAAETVGRFAINSTLGVAGLFDAAKKRPFNLPYRPNGFANSFGYYGIGQGPFLYLPLLGATTLRDVIGNTLDRLVLPLAVGKPFNNPVVTIPIVTLSVLDERAQFDEEIEALRKTPDPYATQRDYYLKARQAEIDALRGKATPGMKPFTIAPIAPVPAADNADETGETVVSPVSPQENPPSP</sequence>
<dbReference type="InterPro" id="IPR007428">
    <property type="entry name" value="MlaA"/>
</dbReference>
<protein>
    <submittedName>
        <fullName evidence="4">VacJ family lipoprotein</fullName>
    </submittedName>
</protein>
<comment type="similarity">
    <text evidence="1">Belongs to the MlaA family.</text>
</comment>
<dbReference type="OrthoDB" id="9785326at2"/>
<evidence type="ECO:0000256" key="2">
    <source>
        <dbReference type="ARBA" id="ARBA00022729"/>
    </source>
</evidence>
<dbReference type="PRINTS" id="PR01805">
    <property type="entry name" value="VACJLIPOPROT"/>
</dbReference>
<dbReference type="PANTHER" id="PTHR30035:SF3">
    <property type="entry name" value="INTERMEMBRANE PHOSPHOLIPID TRANSPORT SYSTEM LIPOPROTEIN MLAA"/>
    <property type="match status" value="1"/>
</dbReference>
<dbReference type="GO" id="GO:0016020">
    <property type="term" value="C:membrane"/>
    <property type="evidence" value="ECO:0007669"/>
    <property type="project" value="InterPro"/>
</dbReference>
<proteinExistence type="inferred from homology"/>
<keyword evidence="2" id="KW-0732">Signal</keyword>
<keyword evidence="5" id="KW-1185">Reference proteome</keyword>
<evidence type="ECO:0000256" key="1">
    <source>
        <dbReference type="ARBA" id="ARBA00010634"/>
    </source>
</evidence>
<feature type="region of interest" description="Disordered" evidence="3">
    <location>
        <begin position="1"/>
        <end position="28"/>
    </location>
</feature>
<dbReference type="EMBL" id="RZUL01000001">
    <property type="protein sequence ID" value="RVT44023.1"/>
    <property type="molecule type" value="Genomic_DNA"/>
</dbReference>
<dbReference type="Pfam" id="PF04333">
    <property type="entry name" value="MlaA"/>
    <property type="match status" value="1"/>
</dbReference>
<accession>A0A437JE57</accession>
<dbReference type="GO" id="GO:0120010">
    <property type="term" value="P:intermembrane phospholipid transfer"/>
    <property type="evidence" value="ECO:0007669"/>
    <property type="project" value="TreeGrafter"/>
</dbReference>
<evidence type="ECO:0000313" key="4">
    <source>
        <dbReference type="EMBL" id="RVT44023.1"/>
    </source>
</evidence>
<organism evidence="4 5">
    <name type="scientific">Sphingobium algorifonticola</name>
    <dbReference type="NCBI Taxonomy" id="2008318"/>
    <lineage>
        <taxon>Bacteria</taxon>
        <taxon>Pseudomonadati</taxon>
        <taxon>Pseudomonadota</taxon>
        <taxon>Alphaproteobacteria</taxon>
        <taxon>Sphingomonadales</taxon>
        <taxon>Sphingomonadaceae</taxon>
        <taxon>Sphingobium</taxon>
    </lineage>
</organism>
<keyword evidence="4" id="KW-0449">Lipoprotein</keyword>
<reference evidence="4 5" key="1">
    <citation type="submission" date="2019-01" db="EMBL/GenBank/DDBJ databases">
        <authorList>
            <person name="Chen W.-M."/>
        </authorList>
    </citation>
    <scope>NUCLEOTIDE SEQUENCE [LARGE SCALE GENOMIC DNA]</scope>
    <source>
        <strain evidence="4 5">TLA-22</strain>
    </source>
</reference>
<gene>
    <name evidence="4" type="ORF">ENE74_03640</name>
</gene>